<gene>
    <name evidence="8" type="ORF">SAMN04488568_1057</name>
</gene>
<name>A0A1G9QI85_9PROT</name>
<dbReference type="AlphaFoldDB" id="A0A1G9QI85"/>
<sequence>MARFDLFRVNSRRIPLMVDVQAEILGDLASRVVIPLRVVDQAGEPPLPGLKPVLVIGGQSYLLLATDTGAQPIHWLGKPVGNIKEHRDEITSAMDFLFQGF</sequence>
<evidence type="ECO:0000256" key="3">
    <source>
        <dbReference type="ARBA" id="ARBA00022491"/>
    </source>
</evidence>
<dbReference type="RefSeq" id="WP_267887695.1">
    <property type="nucleotide sequence ID" value="NZ_FNHG01000005.1"/>
</dbReference>
<dbReference type="SUPFAM" id="SSF50118">
    <property type="entry name" value="Cell growth inhibitor/plasmid maintenance toxic component"/>
    <property type="match status" value="1"/>
</dbReference>
<dbReference type="InterPro" id="IPR011067">
    <property type="entry name" value="Plasmid_toxin/cell-grow_inhib"/>
</dbReference>
<accession>A0A1G9QI85</accession>
<dbReference type="Gene3D" id="2.30.30.110">
    <property type="match status" value="1"/>
</dbReference>
<dbReference type="Proteomes" id="UP000199759">
    <property type="component" value="Unassembled WGS sequence"/>
</dbReference>
<evidence type="ECO:0000313" key="9">
    <source>
        <dbReference type="Proteomes" id="UP000199759"/>
    </source>
</evidence>
<evidence type="ECO:0000256" key="7">
    <source>
        <dbReference type="ARBA" id="ARBA00033135"/>
    </source>
</evidence>
<dbReference type="Pfam" id="PF01845">
    <property type="entry name" value="CcdB"/>
    <property type="match status" value="1"/>
</dbReference>
<dbReference type="STRING" id="144026.SAMN04488568_1057"/>
<reference evidence="8 9" key="1">
    <citation type="submission" date="2016-10" db="EMBL/GenBank/DDBJ databases">
        <authorList>
            <person name="de Groot N.N."/>
        </authorList>
    </citation>
    <scope>NUCLEOTIDE SEQUENCE [LARGE SCALE GENOMIC DNA]</scope>
    <source>
        <strain evidence="8 9">DSM 16077</strain>
    </source>
</reference>
<dbReference type="GO" id="GO:0008657">
    <property type="term" value="F:DNA topoisomerase type II (double strand cut, ATP-hydrolyzing) inhibitor activity"/>
    <property type="evidence" value="ECO:0007669"/>
    <property type="project" value="InterPro"/>
</dbReference>
<evidence type="ECO:0000256" key="5">
    <source>
        <dbReference type="ARBA" id="ARBA00023163"/>
    </source>
</evidence>
<dbReference type="GO" id="GO:0006276">
    <property type="term" value="P:plasmid maintenance"/>
    <property type="evidence" value="ECO:0007669"/>
    <property type="project" value="InterPro"/>
</dbReference>
<evidence type="ECO:0000256" key="4">
    <source>
        <dbReference type="ARBA" id="ARBA00023015"/>
    </source>
</evidence>
<keyword evidence="9" id="KW-1185">Reference proteome</keyword>
<keyword evidence="5" id="KW-0804">Transcription</keyword>
<keyword evidence="3" id="KW-0678">Repressor</keyword>
<dbReference type="InterPro" id="IPR002712">
    <property type="entry name" value="CcdB"/>
</dbReference>
<proteinExistence type="inferred from homology"/>
<dbReference type="EMBL" id="FNHG01000005">
    <property type="protein sequence ID" value="SDM10005.1"/>
    <property type="molecule type" value="Genomic_DNA"/>
</dbReference>
<organism evidence="8 9">
    <name type="scientific">Maricaulis salignorans</name>
    <dbReference type="NCBI Taxonomy" id="144026"/>
    <lineage>
        <taxon>Bacteria</taxon>
        <taxon>Pseudomonadati</taxon>
        <taxon>Pseudomonadota</taxon>
        <taxon>Alphaproteobacteria</taxon>
        <taxon>Maricaulales</taxon>
        <taxon>Maricaulaceae</taxon>
        <taxon>Maricaulis</taxon>
    </lineage>
</organism>
<evidence type="ECO:0000256" key="1">
    <source>
        <dbReference type="ARBA" id="ARBA00005230"/>
    </source>
</evidence>
<comment type="similarity">
    <text evidence="1">Belongs to the CcdB toxin family.</text>
</comment>
<keyword evidence="4" id="KW-0805">Transcription regulation</keyword>
<evidence type="ECO:0000313" key="8">
    <source>
        <dbReference type="EMBL" id="SDM10005.1"/>
    </source>
</evidence>
<evidence type="ECO:0000256" key="2">
    <source>
        <dbReference type="ARBA" id="ARBA00015075"/>
    </source>
</evidence>
<evidence type="ECO:0000256" key="6">
    <source>
        <dbReference type="ARBA" id="ARBA00029628"/>
    </source>
</evidence>
<protein>
    <recommendedName>
        <fullName evidence="2">Toxin CcdB</fullName>
    </recommendedName>
    <alternativeName>
        <fullName evidence="7">Cytotoxic protein CcdB</fullName>
    </alternativeName>
    <alternativeName>
        <fullName evidence="6">Protein LetD</fullName>
    </alternativeName>
</protein>